<keyword evidence="2" id="KW-0813">Transport</keyword>
<dbReference type="NCBIfam" id="TIGR01068">
    <property type="entry name" value="thioredoxin"/>
    <property type="match status" value="1"/>
</dbReference>
<dbReference type="SUPFAM" id="SSF52833">
    <property type="entry name" value="Thioredoxin-like"/>
    <property type="match status" value="1"/>
</dbReference>
<sequence>MEQGTGLTLVDFYADWCGPCKMITPVLEELAEDYEGKVNIVKINADNEAEVLAKYGVRGLPTIMMFKDGESVDVSVGAQPLSALKAFIEKQL</sequence>
<dbReference type="Gene3D" id="3.40.30.10">
    <property type="entry name" value="Glutaredoxin"/>
    <property type="match status" value="1"/>
</dbReference>
<evidence type="ECO:0000313" key="11">
    <source>
        <dbReference type="Proteomes" id="UP000227088"/>
    </source>
</evidence>
<dbReference type="PANTHER" id="PTHR45663">
    <property type="entry name" value="GEO12009P1"/>
    <property type="match status" value="1"/>
</dbReference>
<dbReference type="InterPro" id="IPR005746">
    <property type="entry name" value="Thioredoxin"/>
</dbReference>
<keyword evidence="4 8" id="KW-1015">Disulfide bond</keyword>
<evidence type="ECO:0000256" key="7">
    <source>
        <dbReference type="PIRSR" id="PIRSR000077-1"/>
    </source>
</evidence>
<feature type="site" description="Deprotonates C-terminal active site Cys" evidence="7">
    <location>
        <position position="11"/>
    </location>
</feature>
<feature type="domain" description="Thioredoxin" evidence="9">
    <location>
        <begin position="1"/>
        <end position="92"/>
    </location>
</feature>
<dbReference type="PROSITE" id="PS51352">
    <property type="entry name" value="THIOREDOXIN_2"/>
    <property type="match status" value="1"/>
</dbReference>
<dbReference type="CDD" id="cd02947">
    <property type="entry name" value="TRX_family"/>
    <property type="match status" value="1"/>
</dbReference>
<name>A0A1Y5HI85_OLEAN</name>
<dbReference type="InterPro" id="IPR036249">
    <property type="entry name" value="Thioredoxin-like_sf"/>
</dbReference>
<gene>
    <name evidence="10" type="ORF">A9R00_12375</name>
</gene>
<dbReference type="FunFam" id="3.40.30.10:FF:000001">
    <property type="entry name" value="Thioredoxin"/>
    <property type="match status" value="1"/>
</dbReference>
<keyword evidence="5 8" id="KW-0676">Redox-active center</keyword>
<dbReference type="PROSITE" id="PS00194">
    <property type="entry name" value="THIOREDOXIN_1"/>
    <property type="match status" value="1"/>
</dbReference>
<protein>
    <recommendedName>
        <fullName evidence="6">Thioredoxin</fullName>
    </recommendedName>
</protein>
<evidence type="ECO:0000256" key="5">
    <source>
        <dbReference type="ARBA" id="ARBA00023284"/>
    </source>
</evidence>
<evidence type="ECO:0000313" key="10">
    <source>
        <dbReference type="EMBL" id="OUS34822.1"/>
    </source>
</evidence>
<feature type="active site" description="Nucleophile" evidence="7">
    <location>
        <position position="17"/>
    </location>
</feature>
<evidence type="ECO:0000256" key="4">
    <source>
        <dbReference type="ARBA" id="ARBA00023157"/>
    </source>
</evidence>
<comment type="similarity">
    <text evidence="1">Belongs to the thioredoxin family.</text>
</comment>
<dbReference type="PANTHER" id="PTHR45663:SF11">
    <property type="entry name" value="GEO12009P1"/>
    <property type="match status" value="1"/>
</dbReference>
<evidence type="ECO:0000256" key="2">
    <source>
        <dbReference type="ARBA" id="ARBA00022448"/>
    </source>
</evidence>
<dbReference type="GO" id="GO:0005737">
    <property type="term" value="C:cytoplasm"/>
    <property type="evidence" value="ECO:0007669"/>
    <property type="project" value="TreeGrafter"/>
</dbReference>
<dbReference type="InterPro" id="IPR017937">
    <property type="entry name" value="Thioredoxin_CS"/>
</dbReference>
<organism evidence="10 11">
    <name type="scientific">Oleispira antarctica</name>
    <dbReference type="NCBI Taxonomy" id="188908"/>
    <lineage>
        <taxon>Bacteria</taxon>
        <taxon>Pseudomonadati</taxon>
        <taxon>Pseudomonadota</taxon>
        <taxon>Gammaproteobacteria</taxon>
        <taxon>Oceanospirillales</taxon>
        <taxon>Oceanospirillaceae</taxon>
        <taxon>Oleispira</taxon>
    </lineage>
</organism>
<reference evidence="11" key="1">
    <citation type="journal article" date="2017" name="Proc. Natl. Acad. Sci. U.S.A.">
        <title>Simulation of Deepwater Horizon oil plume reveals substrate specialization within a complex community of hydrocarbon degraders.</title>
        <authorList>
            <person name="Hu P."/>
            <person name="Dubinsky E.A."/>
            <person name="Probst A.J."/>
            <person name="Wang J."/>
            <person name="Sieber C.M.K."/>
            <person name="Tom L.M."/>
            <person name="Gardinali P."/>
            <person name="Banfield J.F."/>
            <person name="Atlas R.M."/>
            <person name="Andersen G.L."/>
        </authorList>
    </citation>
    <scope>NUCLEOTIDE SEQUENCE [LARGE SCALE GENOMIC DNA]</scope>
</reference>
<dbReference type="PRINTS" id="PR00421">
    <property type="entry name" value="THIOREDOXIN"/>
</dbReference>
<evidence type="ECO:0000259" key="9">
    <source>
        <dbReference type="PROSITE" id="PS51352"/>
    </source>
</evidence>
<feature type="site" description="Contributes to redox potential value" evidence="7">
    <location>
        <position position="19"/>
    </location>
</feature>
<feature type="active site" description="Nucleophile" evidence="7">
    <location>
        <position position="20"/>
    </location>
</feature>
<comment type="caution">
    <text evidence="10">The sequence shown here is derived from an EMBL/GenBank/DDBJ whole genome shotgun (WGS) entry which is preliminary data.</text>
</comment>
<dbReference type="PIRSF" id="PIRSF000077">
    <property type="entry name" value="Thioredoxin"/>
    <property type="match status" value="1"/>
</dbReference>
<feature type="site" description="Contributes to redox potential value" evidence="7">
    <location>
        <position position="18"/>
    </location>
</feature>
<dbReference type="InterPro" id="IPR013766">
    <property type="entry name" value="Thioredoxin_domain"/>
</dbReference>
<evidence type="ECO:0000256" key="1">
    <source>
        <dbReference type="ARBA" id="ARBA00008987"/>
    </source>
</evidence>
<dbReference type="AlphaFoldDB" id="A0A1Y5HI85"/>
<accession>A0A1Y5HI85</accession>
<proteinExistence type="inferred from homology"/>
<evidence type="ECO:0000256" key="3">
    <source>
        <dbReference type="ARBA" id="ARBA00022982"/>
    </source>
</evidence>
<dbReference type="GO" id="GO:0015035">
    <property type="term" value="F:protein-disulfide reductase activity"/>
    <property type="evidence" value="ECO:0007669"/>
    <property type="project" value="UniProtKB-UniRule"/>
</dbReference>
<feature type="disulfide bond" description="Redox-active" evidence="8">
    <location>
        <begin position="17"/>
        <end position="20"/>
    </location>
</feature>
<dbReference type="Proteomes" id="UP000227088">
    <property type="component" value="Unassembled WGS sequence"/>
</dbReference>
<evidence type="ECO:0000256" key="8">
    <source>
        <dbReference type="PIRSR" id="PIRSR000077-4"/>
    </source>
</evidence>
<evidence type="ECO:0000256" key="6">
    <source>
        <dbReference type="NCBIfam" id="TIGR01068"/>
    </source>
</evidence>
<dbReference type="EMBL" id="MABE01000706">
    <property type="protein sequence ID" value="OUS34822.1"/>
    <property type="molecule type" value="Genomic_DNA"/>
</dbReference>
<dbReference type="Pfam" id="PF00085">
    <property type="entry name" value="Thioredoxin"/>
    <property type="match status" value="1"/>
</dbReference>
<keyword evidence="3" id="KW-0249">Electron transport</keyword>